<dbReference type="Pfam" id="PF04122">
    <property type="entry name" value="CW_binding_2"/>
    <property type="match status" value="3"/>
</dbReference>
<accession>A0A8S0VVR4</accession>
<gene>
    <name evidence="3" type="ORF">DEACI_0400</name>
    <name evidence="2" type="ORF">DEACI_0642</name>
</gene>
<protein>
    <submittedName>
        <fullName evidence="2 3">Cell wall binding repeat 2</fullName>
    </submittedName>
</protein>
<evidence type="ECO:0000256" key="1">
    <source>
        <dbReference type="SAM" id="SignalP"/>
    </source>
</evidence>
<dbReference type="EMBL" id="CDGJ01000007">
    <property type="protein sequence ID" value="CEJ05980.1"/>
    <property type="molecule type" value="Genomic_DNA"/>
</dbReference>
<dbReference type="Proteomes" id="UP001071230">
    <property type="component" value="Unassembled WGS sequence"/>
</dbReference>
<dbReference type="PANTHER" id="PTHR30032:SF8">
    <property type="entry name" value="GERMINATION-SPECIFIC N-ACETYLMURAMOYL-L-ALANINE AMIDASE"/>
    <property type="match status" value="1"/>
</dbReference>
<dbReference type="InterPro" id="IPR051922">
    <property type="entry name" value="Bact_Sporulation_Assoc"/>
</dbReference>
<dbReference type="PANTHER" id="PTHR30032">
    <property type="entry name" value="N-ACETYLMURAMOYL-L-ALANINE AMIDASE-RELATED"/>
    <property type="match status" value="1"/>
</dbReference>
<dbReference type="RefSeq" id="WP_240983732.1">
    <property type="nucleotide sequence ID" value="NZ_CDGJ01000007.1"/>
</dbReference>
<feature type="chain" id="PRO_5035910130" evidence="1">
    <location>
        <begin position="23"/>
        <end position="352"/>
    </location>
</feature>
<keyword evidence="4" id="KW-1185">Reference proteome</keyword>
<reference evidence="3" key="1">
    <citation type="submission" date="2014-11" db="EMBL/GenBank/DDBJ databases">
        <authorList>
            <person name="Hornung B.V."/>
        </authorList>
    </citation>
    <scope>NUCLEOTIDE SEQUENCE</scope>
    <source>
        <strain evidence="3">INE</strain>
    </source>
</reference>
<feature type="signal peptide" evidence="1">
    <location>
        <begin position="1"/>
        <end position="22"/>
    </location>
</feature>
<name>A0A8S0VVR4_9FIRM</name>
<dbReference type="AlphaFoldDB" id="A0A8S0VVR4"/>
<dbReference type="Proteomes" id="UP000836597">
    <property type="component" value="Chromosome"/>
</dbReference>
<dbReference type="Gene3D" id="3.40.50.12090">
    <property type="match status" value="1"/>
</dbReference>
<proteinExistence type="predicted"/>
<evidence type="ECO:0000313" key="4">
    <source>
        <dbReference type="Proteomes" id="UP001071230"/>
    </source>
</evidence>
<evidence type="ECO:0000313" key="3">
    <source>
        <dbReference type="EMBL" id="CEJ05980.1"/>
    </source>
</evidence>
<sequence>MRRWFIGVFILLFFSLPSQVLAAEQSPTVSIQRIYGQDRYQTATAIADQLAKQFGINYSMGQKFQAVVLASGNNWPDAVSGTALANVNKAPILLLDKTTDAQGSQETFKYVHQHVSASGKVFILGGTGVVPIEFTQYLISMGFSPSNVQQIGGIDRAETSFMIAKTLNIHNFFLVSDQNFYDALSVAPHVSSNQDRTLLLVSSSGLTVKGEKEYLDGCSDVITVGDLSNSIASIYPRAYNPYAIGINGSEYETNARMVGSGFETAFIATGEDYPDALTGSVLAGSIGGYQGSPIIFVKHDSVAQESVHALEYIKTEPDGGSLRHVIVLGGTGAVSDNAVKQAIYLITGITVP</sequence>
<evidence type="ECO:0000313" key="2">
    <source>
        <dbReference type="EMBL" id="CAA7599993.1"/>
    </source>
</evidence>
<dbReference type="KEGG" id="aacx:DEACI_0642"/>
<dbReference type="EMBL" id="LR746496">
    <property type="protein sequence ID" value="CAA7599993.1"/>
    <property type="molecule type" value="Genomic_DNA"/>
</dbReference>
<reference evidence="2" key="2">
    <citation type="submission" date="2020-01" db="EMBL/GenBank/DDBJ databases">
        <authorList>
            <person name="Hornung B."/>
        </authorList>
    </citation>
    <scope>NUCLEOTIDE SEQUENCE</scope>
    <source>
        <strain evidence="2">PacBioINE</strain>
    </source>
</reference>
<dbReference type="InterPro" id="IPR007253">
    <property type="entry name" value="Cell_wall-bd_2"/>
</dbReference>
<keyword evidence="1" id="KW-0732">Signal</keyword>
<organism evidence="2">
    <name type="scientific">Acididesulfobacillus acetoxydans</name>
    <dbReference type="NCBI Taxonomy" id="1561005"/>
    <lineage>
        <taxon>Bacteria</taxon>
        <taxon>Bacillati</taxon>
        <taxon>Bacillota</taxon>
        <taxon>Clostridia</taxon>
        <taxon>Eubacteriales</taxon>
        <taxon>Peptococcaceae</taxon>
        <taxon>Acididesulfobacillus</taxon>
    </lineage>
</organism>